<reference evidence="2 3" key="1">
    <citation type="submission" date="2019-04" db="EMBL/GenBank/DDBJ databases">
        <authorList>
            <person name="Brisse S."/>
            <person name="Rodrigues C."/>
        </authorList>
    </citation>
    <scope>NUCLEOTIDE SEQUENCE [LARGE SCALE GENOMIC DNA]</scope>
    <source>
        <strain evidence="2">SB5857</strain>
    </source>
</reference>
<dbReference type="Pfam" id="PF10908">
    <property type="entry name" value="Tlde1_dom"/>
    <property type="match status" value="1"/>
</dbReference>
<evidence type="ECO:0000313" key="2">
    <source>
        <dbReference type="EMBL" id="VGQ13803.1"/>
    </source>
</evidence>
<sequence>MVYHGITGEVDIKWCRLCAFQFVRRRCFYGHSGRGVYRNKAACSAVVKDGPLPLGKYWIVDRNEGNWFSQKGREIKDTVNKIIGYREFGKSDWFALWRDDHGIDDETWVEGVKRGNFRLHPGTVSEGCITIGHNSDFAMIRNALMNTSLVHVPCMRSLMARGWVEVIASGSNISCS</sequence>
<proteinExistence type="predicted"/>
<accession>A0A8B6IY37</accession>
<organism evidence="2 3">
    <name type="scientific">Klebsiella africana</name>
    <dbReference type="NCBI Taxonomy" id="2489010"/>
    <lineage>
        <taxon>Bacteria</taxon>
        <taxon>Pseudomonadati</taxon>
        <taxon>Pseudomonadota</taxon>
        <taxon>Gammaproteobacteria</taxon>
        <taxon>Enterobacterales</taxon>
        <taxon>Enterobacteriaceae</taxon>
        <taxon>Klebsiella/Raoultella group</taxon>
        <taxon>Klebsiella</taxon>
    </lineage>
</organism>
<feature type="domain" description="Tlde1" evidence="1">
    <location>
        <begin position="28"/>
        <end position="155"/>
    </location>
</feature>
<protein>
    <recommendedName>
        <fullName evidence="1">Tlde1 domain-containing protein</fullName>
    </recommendedName>
</protein>
<dbReference type="AlphaFoldDB" id="A0A8B6IY37"/>
<comment type="caution">
    <text evidence="2">The sequence shown here is derived from an EMBL/GenBank/DDBJ whole genome shotgun (WGS) entry which is preliminary data.</text>
</comment>
<evidence type="ECO:0000313" key="3">
    <source>
        <dbReference type="Proteomes" id="UP000328848"/>
    </source>
</evidence>
<dbReference type="InterPro" id="IPR021225">
    <property type="entry name" value="Tlde1_dom"/>
</dbReference>
<evidence type="ECO:0000259" key="1">
    <source>
        <dbReference type="Pfam" id="PF10908"/>
    </source>
</evidence>
<name>A0A8B6IY37_9ENTR</name>
<dbReference type="Proteomes" id="UP000328848">
    <property type="component" value="Unassembled WGS sequence"/>
</dbReference>
<dbReference type="EMBL" id="CAAHGQ010000032">
    <property type="protein sequence ID" value="VGQ13803.1"/>
    <property type="molecule type" value="Genomic_DNA"/>
</dbReference>
<gene>
    <name evidence="2" type="ORF">SB5857_04806</name>
</gene>